<evidence type="ECO:0000313" key="2">
    <source>
        <dbReference type="EMBL" id="XBM48521.1"/>
    </source>
</evidence>
<protein>
    <submittedName>
        <fullName evidence="2">Prepilin-type N-terminal cleavage/methylation domain-containing protein</fullName>
    </submittedName>
</protein>
<dbReference type="NCBIfam" id="TIGR02532">
    <property type="entry name" value="IV_pilin_GFxxxE"/>
    <property type="match status" value="1"/>
</dbReference>
<dbReference type="PROSITE" id="PS00409">
    <property type="entry name" value="PROKAR_NTER_METHYL"/>
    <property type="match status" value="1"/>
</dbReference>
<keyword evidence="1" id="KW-1133">Transmembrane helix</keyword>
<dbReference type="Pfam" id="PF07963">
    <property type="entry name" value="N_methyl"/>
    <property type="match status" value="1"/>
</dbReference>
<dbReference type="AlphaFoldDB" id="A0AAU7GC52"/>
<dbReference type="InterPro" id="IPR045584">
    <property type="entry name" value="Pilin-like"/>
</dbReference>
<organism evidence="2">
    <name type="scientific">Leifsonia sp. NPDC080035</name>
    <dbReference type="NCBI Taxonomy" id="3143936"/>
    <lineage>
        <taxon>Bacteria</taxon>
        <taxon>Bacillati</taxon>
        <taxon>Actinomycetota</taxon>
        <taxon>Actinomycetes</taxon>
        <taxon>Micrococcales</taxon>
        <taxon>Microbacteriaceae</taxon>
        <taxon>Leifsonia</taxon>
    </lineage>
</organism>
<gene>
    <name evidence="2" type="ORF">AAME72_01370</name>
</gene>
<dbReference type="SUPFAM" id="SSF54523">
    <property type="entry name" value="Pili subunits"/>
    <property type="match status" value="1"/>
</dbReference>
<dbReference type="RefSeq" id="WP_348788471.1">
    <property type="nucleotide sequence ID" value="NZ_CP157390.1"/>
</dbReference>
<accession>A0AAU7GC52</accession>
<proteinExistence type="predicted"/>
<keyword evidence="1" id="KW-0812">Transmembrane</keyword>
<sequence length="285" mass="30543">MLHHTLRRIDRHDEEGFTLIELMIVVVIIGILAAIAIPIFAQQQRAAVGASLKSDVASTQLDASMKTQSRPSDMAAVVKVTQSDGNLVIVSGAWDAYTITAKNDNADPRCWMFDSLTGKSSECESNGDPTSSSSDAALNEIVKNQLQSCTPEDWQSYGISEADVLGDATTKGTAAGKGIWVGNAPAPSMDAPFSCSELFLNQWKKSVQDAVQASKAKGGEMWLADSYVGEGFRADQQAGKETQSLTDFTDSYCGNRWANTIPYAFANQTEATAFCKAAVQDGYNG</sequence>
<keyword evidence="1" id="KW-0472">Membrane</keyword>
<dbReference type="InterPro" id="IPR012902">
    <property type="entry name" value="N_methyl_site"/>
</dbReference>
<name>A0AAU7GC52_9MICO</name>
<feature type="transmembrane region" description="Helical" evidence="1">
    <location>
        <begin position="20"/>
        <end position="41"/>
    </location>
</feature>
<reference evidence="2" key="1">
    <citation type="submission" date="2024-05" db="EMBL/GenBank/DDBJ databases">
        <title>The Natural Products Discovery Center: Release of the First 8490 Sequenced Strains for Exploring Actinobacteria Biosynthetic Diversity.</title>
        <authorList>
            <person name="Kalkreuter E."/>
            <person name="Kautsar S.A."/>
            <person name="Yang D."/>
            <person name="Bader C.D."/>
            <person name="Teijaro C.N."/>
            <person name="Fluegel L."/>
            <person name="Davis C.M."/>
            <person name="Simpson J.R."/>
            <person name="Lauterbach L."/>
            <person name="Steele A.D."/>
            <person name="Gui C."/>
            <person name="Meng S."/>
            <person name="Li G."/>
            <person name="Viehrig K."/>
            <person name="Ye F."/>
            <person name="Su P."/>
            <person name="Kiefer A.F."/>
            <person name="Nichols A."/>
            <person name="Cepeda A.J."/>
            <person name="Yan W."/>
            <person name="Fan B."/>
            <person name="Jiang Y."/>
            <person name="Adhikari A."/>
            <person name="Zheng C.-J."/>
            <person name="Schuster L."/>
            <person name="Cowan T.M."/>
            <person name="Smanski M.J."/>
            <person name="Chevrette M.G."/>
            <person name="de Carvalho L.P.S."/>
            <person name="Shen B."/>
        </authorList>
    </citation>
    <scope>NUCLEOTIDE SEQUENCE</scope>
    <source>
        <strain evidence="2">NPDC080035</strain>
    </source>
</reference>
<evidence type="ECO:0000256" key="1">
    <source>
        <dbReference type="SAM" id="Phobius"/>
    </source>
</evidence>
<dbReference type="Gene3D" id="3.30.700.10">
    <property type="entry name" value="Glycoprotein, Type 4 Pilin"/>
    <property type="match status" value="1"/>
</dbReference>
<dbReference type="EMBL" id="CP157390">
    <property type="protein sequence ID" value="XBM48521.1"/>
    <property type="molecule type" value="Genomic_DNA"/>
</dbReference>